<feature type="domain" description="Glycosyl transferase family 3" evidence="5">
    <location>
        <begin position="79"/>
        <end position="341"/>
    </location>
</feature>
<feature type="binding site" evidence="4">
    <location>
        <begin position="88"/>
        <end position="89"/>
    </location>
    <ligand>
        <name>5-phospho-alpha-D-ribose 1-diphosphate</name>
        <dbReference type="ChEBI" id="CHEBI:58017"/>
    </ligand>
</feature>
<dbReference type="SUPFAM" id="SSF47648">
    <property type="entry name" value="Nucleoside phosphorylase/phosphoribosyltransferase N-terminal domain"/>
    <property type="match status" value="1"/>
</dbReference>
<gene>
    <name evidence="4" type="primary">trpD</name>
    <name evidence="7" type="ORF">A0123_00036</name>
</gene>
<proteinExistence type="inferred from homology"/>
<comment type="caution">
    <text evidence="4">Lacks conserved residue(s) required for the propagation of feature annotation.</text>
</comment>
<accession>A0A1B6VPU3</accession>
<sequence>MTGKTDFAAVLRKVSDGKSLASHEADVAFSAIMAGSVDAPLLAAFLTALKVRGETEAELTGAVQAVRRYMTTLPDVPDKTLDVCGTGGDGLGTLNVSTAVAFVLAGLGVPVAKHGNRALSSRSGATDVLEVLGIPPTDDLTLQSHRLRENNLAFLAAPFHHPAMRHAAPIRKALGFRTLFNLLGPLCNPAQVHRQLIGVFDARWCEPVVRTLANLGSTHVWALHGTTDEGGSDELTLAGPAQIVCLEDAKVLSLSFEPEMAGMVRTPISAVRGGNAEENAVALRALLNGAPGPYRDTVLLNAAAALHVAGRGSVVQNGTIDAQAFRNNVALAANAIDDGSARAALDRAAMTNSTLIKTNAGLS</sequence>
<evidence type="ECO:0000259" key="5">
    <source>
        <dbReference type="Pfam" id="PF00591"/>
    </source>
</evidence>
<evidence type="ECO:0000256" key="1">
    <source>
        <dbReference type="ARBA" id="ARBA00022676"/>
    </source>
</evidence>
<keyword evidence="3 4" id="KW-0822">Tryptophan biosynthesis</keyword>
<dbReference type="InterPro" id="IPR000312">
    <property type="entry name" value="Glycosyl_Trfase_fam3"/>
</dbReference>
<keyword evidence="4" id="KW-0460">Magnesium</keyword>
<feature type="binding site" evidence="4">
    <location>
        <position position="97"/>
    </location>
    <ligand>
        <name>Mg(2+)</name>
        <dbReference type="ChEBI" id="CHEBI:18420"/>
        <label>1</label>
    </ligand>
</feature>
<dbReference type="EMBL" id="LUTU01000001">
    <property type="protein sequence ID" value="OAJ69229.1"/>
    <property type="molecule type" value="Genomic_DNA"/>
</dbReference>
<dbReference type="GO" id="GO:0005829">
    <property type="term" value="C:cytosol"/>
    <property type="evidence" value="ECO:0007669"/>
    <property type="project" value="TreeGrafter"/>
</dbReference>
<dbReference type="InterPro" id="IPR036320">
    <property type="entry name" value="Glycosyl_Trfase_fam3_N_dom_sf"/>
</dbReference>
<keyword evidence="2 4" id="KW-0808">Transferase</keyword>
<keyword evidence="1 4" id="KW-0328">Glycosyltransferase</keyword>
<keyword evidence="4" id="KW-0028">Amino-acid biosynthesis</keyword>
<reference evidence="7 8" key="1">
    <citation type="submission" date="2016-03" db="EMBL/GenBank/DDBJ databases">
        <title>Draft genome sequence of Gluconobacter cerinus strain CECT 9110.</title>
        <authorList>
            <person name="Sainz F."/>
            <person name="Mas A."/>
            <person name="Torija M.J."/>
        </authorList>
    </citation>
    <scope>NUCLEOTIDE SEQUENCE [LARGE SCALE GENOMIC DNA]</scope>
    <source>
        <strain evidence="7 8">CECT 9110</strain>
    </source>
</reference>
<dbReference type="PATRIC" id="fig|38307.3.peg.36"/>
<comment type="similarity">
    <text evidence="4">Belongs to the anthranilate phosphoribosyltransferase family.</text>
</comment>
<dbReference type="InterPro" id="IPR017459">
    <property type="entry name" value="Glycosyl_Trfase_fam3_N_dom"/>
</dbReference>
<dbReference type="Gene3D" id="1.20.970.10">
    <property type="entry name" value="Transferase, Pyrimidine Nucleoside Phosphorylase, Chain C"/>
    <property type="match status" value="1"/>
</dbReference>
<evidence type="ECO:0000256" key="4">
    <source>
        <dbReference type="HAMAP-Rule" id="MF_00211"/>
    </source>
</evidence>
<feature type="binding site" evidence="4">
    <location>
        <begin position="95"/>
        <end position="98"/>
    </location>
    <ligand>
        <name>5-phospho-alpha-D-ribose 1-diphosphate</name>
        <dbReference type="ChEBI" id="CHEBI:58017"/>
    </ligand>
</feature>
<feature type="domain" description="Glycosyl transferase family 3 N-terminal" evidence="6">
    <location>
        <begin position="10"/>
        <end position="69"/>
    </location>
</feature>
<dbReference type="InterPro" id="IPR005940">
    <property type="entry name" value="Anthranilate_Pribosyl_Tfrase"/>
</dbReference>
<dbReference type="PANTHER" id="PTHR43285:SF2">
    <property type="entry name" value="ANTHRANILATE PHOSPHORIBOSYLTRANSFERASE"/>
    <property type="match status" value="1"/>
</dbReference>
<evidence type="ECO:0000259" key="6">
    <source>
        <dbReference type="Pfam" id="PF02885"/>
    </source>
</evidence>
<dbReference type="RefSeq" id="WP_064272898.1">
    <property type="nucleotide sequence ID" value="NZ_LUTU01000001.1"/>
</dbReference>
<feature type="binding site" evidence="4">
    <location>
        <position position="85"/>
    </location>
    <ligand>
        <name>anthranilate</name>
        <dbReference type="ChEBI" id="CHEBI:16567"/>
        <label>1</label>
    </ligand>
</feature>
<dbReference type="Pfam" id="PF00591">
    <property type="entry name" value="Glycos_transf_3"/>
    <property type="match status" value="1"/>
</dbReference>
<feature type="binding site" evidence="4">
    <location>
        <position position="171"/>
    </location>
    <ligand>
        <name>anthranilate</name>
        <dbReference type="ChEBI" id="CHEBI:16567"/>
        <label>2</label>
    </ligand>
</feature>
<feature type="binding site" evidence="4">
    <location>
        <position position="234"/>
    </location>
    <ligand>
        <name>Mg(2+)</name>
        <dbReference type="ChEBI" id="CHEBI:18420"/>
        <label>2</label>
    </ligand>
</feature>
<dbReference type="Gene3D" id="3.40.1030.10">
    <property type="entry name" value="Nucleoside phosphorylase/phosphoribosyltransferase catalytic domain"/>
    <property type="match status" value="1"/>
</dbReference>
<evidence type="ECO:0000256" key="3">
    <source>
        <dbReference type="ARBA" id="ARBA00022822"/>
    </source>
</evidence>
<dbReference type="SUPFAM" id="SSF52418">
    <property type="entry name" value="Nucleoside phosphorylase/phosphoribosyltransferase catalytic domain"/>
    <property type="match status" value="1"/>
</dbReference>
<dbReference type="EC" id="2.4.2.18" evidence="4"/>
<feature type="binding site" evidence="4">
    <location>
        <position position="234"/>
    </location>
    <ligand>
        <name>Mg(2+)</name>
        <dbReference type="ChEBI" id="CHEBI:18420"/>
        <label>1</label>
    </ligand>
</feature>
<comment type="function">
    <text evidence="4">Catalyzes the transfer of the phosphoribosyl group of 5-phosphorylribose-1-pyrophosphate (PRPP) to anthranilate to yield N-(5'-phosphoribosyl)-anthranilate (PRA).</text>
</comment>
<organism evidence="7 8">
    <name type="scientific">Gluconobacter cerinus</name>
    <dbReference type="NCBI Taxonomy" id="38307"/>
    <lineage>
        <taxon>Bacteria</taxon>
        <taxon>Pseudomonadati</taxon>
        <taxon>Pseudomonadota</taxon>
        <taxon>Alphaproteobacteria</taxon>
        <taxon>Acetobacterales</taxon>
        <taxon>Acetobacteraceae</taxon>
        <taxon>Gluconobacter</taxon>
    </lineage>
</organism>
<keyword evidence="4" id="KW-0057">Aromatic amino acid biosynthesis</keyword>
<dbReference type="GO" id="GO:0000287">
    <property type="term" value="F:magnesium ion binding"/>
    <property type="evidence" value="ECO:0007669"/>
    <property type="project" value="UniProtKB-UniRule"/>
</dbReference>
<comment type="subunit">
    <text evidence="4">Homodimer.</text>
</comment>
<dbReference type="PANTHER" id="PTHR43285">
    <property type="entry name" value="ANTHRANILATE PHOSPHORIBOSYLTRANSFERASE"/>
    <property type="match status" value="1"/>
</dbReference>
<feature type="binding site" evidence="4">
    <location>
        <position position="116"/>
    </location>
    <ligand>
        <name>anthranilate</name>
        <dbReference type="ChEBI" id="CHEBI:16567"/>
        <label>1</label>
    </ligand>
</feature>
<feature type="binding site" evidence="4">
    <location>
        <position position="93"/>
    </location>
    <ligand>
        <name>5-phospho-alpha-D-ribose 1-diphosphate</name>
        <dbReference type="ChEBI" id="CHEBI:58017"/>
    </ligand>
</feature>
<dbReference type="GO" id="GO:0000162">
    <property type="term" value="P:L-tryptophan biosynthetic process"/>
    <property type="evidence" value="ECO:0007669"/>
    <property type="project" value="UniProtKB-UniRule"/>
</dbReference>
<feature type="binding site" evidence="4">
    <location>
        <position position="125"/>
    </location>
    <ligand>
        <name>5-phospho-alpha-D-ribose 1-diphosphate</name>
        <dbReference type="ChEBI" id="CHEBI:58017"/>
    </ligand>
</feature>
<dbReference type="OrthoDB" id="9806430at2"/>
<dbReference type="UniPathway" id="UPA00035">
    <property type="reaction ID" value="UER00041"/>
</dbReference>
<comment type="catalytic activity">
    <reaction evidence="4">
        <text>N-(5-phospho-beta-D-ribosyl)anthranilate + diphosphate = 5-phospho-alpha-D-ribose 1-diphosphate + anthranilate</text>
        <dbReference type="Rhea" id="RHEA:11768"/>
        <dbReference type="ChEBI" id="CHEBI:16567"/>
        <dbReference type="ChEBI" id="CHEBI:18277"/>
        <dbReference type="ChEBI" id="CHEBI:33019"/>
        <dbReference type="ChEBI" id="CHEBI:58017"/>
        <dbReference type="EC" id="2.4.2.18"/>
    </reaction>
</comment>
<comment type="caution">
    <text evidence="7">The sequence shown here is derived from an EMBL/GenBank/DDBJ whole genome shotgun (WGS) entry which is preliminary data.</text>
</comment>
<protein>
    <recommendedName>
        <fullName evidence="4">Anthranilate phosphoribosyltransferase</fullName>
        <ecNumber evidence="4">2.4.2.18</ecNumber>
    </recommendedName>
</protein>
<keyword evidence="4" id="KW-0479">Metal-binding</keyword>
<comment type="pathway">
    <text evidence="4">Amino-acid biosynthesis; L-tryptophan biosynthesis; L-tryptophan from chorismate: step 2/5.</text>
</comment>
<comment type="cofactor">
    <cofactor evidence="4">
        <name>Mg(2+)</name>
        <dbReference type="ChEBI" id="CHEBI:18420"/>
    </cofactor>
    <text evidence="4">Binds 2 magnesium ions per monomer.</text>
</comment>
<feature type="binding site" evidence="4">
    <location>
        <position position="233"/>
    </location>
    <ligand>
        <name>Mg(2+)</name>
        <dbReference type="ChEBI" id="CHEBI:18420"/>
        <label>2</label>
    </ligand>
</feature>
<dbReference type="HAMAP" id="MF_00211">
    <property type="entry name" value="TrpD"/>
    <property type="match status" value="1"/>
</dbReference>
<feature type="binding site" evidence="4">
    <location>
        <position position="85"/>
    </location>
    <ligand>
        <name>5-phospho-alpha-D-ribose 1-diphosphate</name>
        <dbReference type="ChEBI" id="CHEBI:58017"/>
    </ligand>
</feature>
<dbReference type="InterPro" id="IPR035902">
    <property type="entry name" value="Nuc_phospho_transferase"/>
</dbReference>
<dbReference type="AlphaFoldDB" id="A0A1B6VPU3"/>
<dbReference type="Proteomes" id="UP000077786">
    <property type="component" value="Unassembled WGS sequence"/>
</dbReference>
<evidence type="ECO:0000256" key="2">
    <source>
        <dbReference type="ARBA" id="ARBA00022679"/>
    </source>
</evidence>
<dbReference type="Pfam" id="PF02885">
    <property type="entry name" value="Glycos_trans_3N"/>
    <property type="match status" value="1"/>
</dbReference>
<dbReference type="GO" id="GO:0004048">
    <property type="term" value="F:anthranilate phosphoribosyltransferase activity"/>
    <property type="evidence" value="ECO:0007669"/>
    <property type="project" value="UniProtKB-UniRule"/>
</dbReference>
<evidence type="ECO:0000313" key="8">
    <source>
        <dbReference type="Proteomes" id="UP000077786"/>
    </source>
</evidence>
<name>A0A1B6VPU3_9PROT</name>
<evidence type="ECO:0000313" key="7">
    <source>
        <dbReference type="EMBL" id="OAJ69229.1"/>
    </source>
</evidence>
<dbReference type="NCBIfam" id="TIGR01245">
    <property type="entry name" value="trpD"/>
    <property type="match status" value="1"/>
</dbReference>
<feature type="binding site" evidence="4">
    <location>
        <begin position="113"/>
        <end position="121"/>
    </location>
    <ligand>
        <name>5-phospho-alpha-D-ribose 1-diphosphate</name>
        <dbReference type="ChEBI" id="CHEBI:58017"/>
    </ligand>
</feature>